<dbReference type="RefSeq" id="XP_006345633.1">
    <property type="nucleotide sequence ID" value="XM_006345571.2"/>
</dbReference>
<dbReference type="GO" id="GO:0005506">
    <property type="term" value="F:iron ion binding"/>
    <property type="evidence" value="ECO:0007669"/>
    <property type="project" value="InterPro"/>
</dbReference>
<keyword evidence="9" id="KW-0812">Transmembrane</keyword>
<dbReference type="SMR" id="M1CXI1"/>
<evidence type="ECO:0000256" key="8">
    <source>
        <dbReference type="RuleBase" id="RU000461"/>
    </source>
</evidence>
<name>M1CXI1_SOLTU</name>
<evidence type="ECO:0000256" key="6">
    <source>
        <dbReference type="ARBA" id="ARBA00023033"/>
    </source>
</evidence>
<sequence>MGIEVSMLFTSSLLLFLPILVILIIKYYKISNPYQKLAPGPWKLPIIGNLLQMGSLPHISLANLATKHGPLMHLKLGQLSAIVISSPQLAKEMMKTHDLTFANRPQLSVAKIMFYDCQDIAFSPYGDYWKQIRKICVMELLSTKNITSFFPMMVDETYLLVNSIKAMSERPINISEKMYLLTSAIICRASIGRTCKDQESVIMLMKQVASFAGVFNVVDLFPSLKILHFISGTNRKLLQLHRKVDPVLERIINEHETEQLATEHVGEDLVDVLLRLQNNNEFQIPITRNNIKAIILDMFVAGSATSSTVLEWAMSELLKNPSMMEKAQAEVREAFNGKTTIDQTDLKKLKYLKMVIKETLRFHPPGPLSIPRESRQQCHINGYTIPNKTIGIVNMWALGRDSEYWEEAEKFEPERFNENPLDVSGNHFQFIPFGAGRRICPGINFSMASMELCLAQLLCHFDWKLVNGVSPQQLDMTVNFGNVASRKNSLYLLASPFVKQDAR</sequence>
<dbReference type="PaxDb" id="4113-PGSC0003DMT400076858"/>
<keyword evidence="9" id="KW-1133">Transmembrane helix</keyword>
<dbReference type="PANTHER" id="PTHR47955:SF8">
    <property type="entry name" value="CYTOCHROME P450 71D11-LIKE"/>
    <property type="match status" value="1"/>
</dbReference>
<reference evidence="11" key="1">
    <citation type="journal article" date="2011" name="Nature">
        <title>Genome sequence and analysis of the tuber crop potato.</title>
        <authorList>
            <consortium name="The Potato Genome Sequencing Consortium"/>
        </authorList>
    </citation>
    <scope>NUCLEOTIDE SEQUENCE [LARGE SCALE GENOMIC DNA]</scope>
    <source>
        <strain evidence="11">cv. DM1-3 516 R44</strain>
    </source>
</reference>
<dbReference type="GeneID" id="102604709"/>
<keyword evidence="2 7" id="KW-0349">Heme</keyword>
<keyword evidence="3 7" id="KW-0479">Metal-binding</keyword>
<protein>
    <submittedName>
        <fullName evidence="10">Cytochrome P450 hydroxylase</fullName>
    </submittedName>
</protein>
<keyword evidence="5 7" id="KW-0408">Iron</keyword>
<gene>
    <name evidence="10" type="primary">LOC102604709</name>
</gene>
<keyword evidence="4 8" id="KW-0560">Oxidoreductase</keyword>
<evidence type="ECO:0000313" key="11">
    <source>
        <dbReference type="Proteomes" id="UP000011115"/>
    </source>
</evidence>
<dbReference type="Gramene" id="PGSC0003DMT400076858">
    <property type="protein sequence ID" value="PGSC0003DMT400076858"/>
    <property type="gene ID" value="PGSC0003DMG400029894"/>
</dbReference>
<dbReference type="InterPro" id="IPR001128">
    <property type="entry name" value="Cyt_P450"/>
</dbReference>
<feature type="transmembrane region" description="Helical" evidence="9">
    <location>
        <begin position="6"/>
        <end position="28"/>
    </location>
</feature>
<comment type="similarity">
    <text evidence="1 8">Belongs to the cytochrome P450 family.</text>
</comment>
<dbReference type="Proteomes" id="UP000011115">
    <property type="component" value="Unassembled WGS sequence"/>
</dbReference>
<organism evidence="10 11">
    <name type="scientific">Solanum tuberosum</name>
    <name type="common">Potato</name>
    <dbReference type="NCBI Taxonomy" id="4113"/>
    <lineage>
        <taxon>Eukaryota</taxon>
        <taxon>Viridiplantae</taxon>
        <taxon>Streptophyta</taxon>
        <taxon>Embryophyta</taxon>
        <taxon>Tracheophyta</taxon>
        <taxon>Spermatophyta</taxon>
        <taxon>Magnoliopsida</taxon>
        <taxon>eudicotyledons</taxon>
        <taxon>Gunneridae</taxon>
        <taxon>Pentapetalae</taxon>
        <taxon>asterids</taxon>
        <taxon>lamiids</taxon>
        <taxon>Solanales</taxon>
        <taxon>Solanaceae</taxon>
        <taxon>Solanoideae</taxon>
        <taxon>Solaneae</taxon>
        <taxon>Solanum</taxon>
    </lineage>
</organism>
<evidence type="ECO:0000256" key="7">
    <source>
        <dbReference type="PIRSR" id="PIRSR602401-1"/>
    </source>
</evidence>
<evidence type="ECO:0000256" key="5">
    <source>
        <dbReference type="ARBA" id="ARBA00023004"/>
    </source>
</evidence>
<accession>M1CXI1</accession>
<dbReference type="Pfam" id="PF00067">
    <property type="entry name" value="p450"/>
    <property type="match status" value="1"/>
</dbReference>
<dbReference type="OMA" id="DSEYWEE"/>
<evidence type="ECO:0000256" key="3">
    <source>
        <dbReference type="ARBA" id="ARBA00022723"/>
    </source>
</evidence>
<dbReference type="GO" id="GO:0020037">
    <property type="term" value="F:heme binding"/>
    <property type="evidence" value="ECO:0007669"/>
    <property type="project" value="InterPro"/>
</dbReference>
<dbReference type="HOGENOM" id="CLU_001570_4_1_1"/>
<keyword evidence="11" id="KW-1185">Reference proteome</keyword>
<dbReference type="FunFam" id="1.10.630.10:FF:000043">
    <property type="entry name" value="Cytochrome P450 99A2"/>
    <property type="match status" value="1"/>
</dbReference>
<dbReference type="CDD" id="cd11072">
    <property type="entry name" value="CYP71-like"/>
    <property type="match status" value="1"/>
</dbReference>
<dbReference type="Gene3D" id="1.10.630.10">
    <property type="entry name" value="Cytochrome P450"/>
    <property type="match status" value="1"/>
</dbReference>
<evidence type="ECO:0000256" key="2">
    <source>
        <dbReference type="ARBA" id="ARBA00022617"/>
    </source>
</evidence>
<dbReference type="GO" id="GO:0004497">
    <property type="term" value="F:monooxygenase activity"/>
    <property type="evidence" value="ECO:0007669"/>
    <property type="project" value="UniProtKB-KW"/>
</dbReference>
<dbReference type="PRINTS" id="PR00463">
    <property type="entry name" value="EP450I"/>
</dbReference>
<dbReference type="ExpressionAtlas" id="M1CXI1">
    <property type="expression patterns" value="baseline and differential"/>
</dbReference>
<evidence type="ECO:0000256" key="1">
    <source>
        <dbReference type="ARBA" id="ARBA00010617"/>
    </source>
</evidence>
<dbReference type="SUPFAM" id="SSF48264">
    <property type="entry name" value="Cytochrome P450"/>
    <property type="match status" value="1"/>
</dbReference>
<feature type="binding site" description="axial binding residue" evidence="7">
    <location>
        <position position="440"/>
    </location>
    <ligand>
        <name>heme</name>
        <dbReference type="ChEBI" id="CHEBI:30413"/>
    </ligand>
    <ligandPart>
        <name>Fe</name>
        <dbReference type="ChEBI" id="CHEBI:18248"/>
    </ligandPart>
</feature>
<dbReference type="PROSITE" id="PS00086">
    <property type="entry name" value="CYTOCHROME_P450"/>
    <property type="match status" value="1"/>
</dbReference>
<comment type="cofactor">
    <cofactor evidence="7">
        <name>heme</name>
        <dbReference type="ChEBI" id="CHEBI:30413"/>
    </cofactor>
</comment>
<dbReference type="InterPro" id="IPR017972">
    <property type="entry name" value="Cyt_P450_CS"/>
</dbReference>
<evidence type="ECO:0000256" key="4">
    <source>
        <dbReference type="ARBA" id="ARBA00023002"/>
    </source>
</evidence>
<evidence type="ECO:0000313" key="10">
    <source>
        <dbReference type="EnsemblPlants" id="PGSC0003DMT400076858"/>
    </source>
</evidence>
<dbReference type="AlphaFoldDB" id="M1CXI1"/>
<reference evidence="10" key="2">
    <citation type="submission" date="2015-06" db="UniProtKB">
        <authorList>
            <consortium name="EnsemblPlants"/>
        </authorList>
    </citation>
    <scope>IDENTIFICATION</scope>
    <source>
        <strain evidence="10">DM1-3 516 R44</strain>
    </source>
</reference>
<dbReference type="InterPro" id="IPR002401">
    <property type="entry name" value="Cyt_P450_E_grp-I"/>
</dbReference>
<dbReference type="OrthoDB" id="2789670at2759"/>
<dbReference type="GO" id="GO:0016705">
    <property type="term" value="F:oxidoreductase activity, acting on paired donors, with incorporation or reduction of molecular oxygen"/>
    <property type="evidence" value="ECO:0007669"/>
    <property type="project" value="InterPro"/>
</dbReference>
<dbReference type="eggNOG" id="KOG0156">
    <property type="taxonomic scope" value="Eukaryota"/>
</dbReference>
<dbReference type="InParanoid" id="M1CXI1"/>
<dbReference type="InterPro" id="IPR036396">
    <property type="entry name" value="Cyt_P450_sf"/>
</dbReference>
<evidence type="ECO:0000256" key="9">
    <source>
        <dbReference type="SAM" id="Phobius"/>
    </source>
</evidence>
<keyword evidence="6 8" id="KW-0503">Monooxygenase</keyword>
<dbReference type="PANTHER" id="PTHR47955">
    <property type="entry name" value="CYTOCHROME P450 FAMILY 71 PROTEIN"/>
    <property type="match status" value="1"/>
</dbReference>
<dbReference type="KEGG" id="sot:102604709"/>
<dbReference type="PRINTS" id="PR00385">
    <property type="entry name" value="P450"/>
</dbReference>
<dbReference type="EnsemblPlants" id="PGSC0003DMT400076858">
    <property type="protein sequence ID" value="PGSC0003DMT400076858"/>
    <property type="gene ID" value="PGSC0003DMG400029894"/>
</dbReference>
<proteinExistence type="inferred from homology"/>
<keyword evidence="9" id="KW-0472">Membrane</keyword>